<protein>
    <submittedName>
        <fullName evidence="7">C-type cytochrome</fullName>
    </submittedName>
</protein>
<gene>
    <name evidence="7" type="ORF">QTN47_11060</name>
</gene>
<evidence type="ECO:0000313" key="7">
    <source>
        <dbReference type="EMBL" id="MEX6688038.1"/>
    </source>
</evidence>
<reference evidence="7 8" key="1">
    <citation type="submission" date="2023-07" db="EMBL/GenBank/DDBJ databases">
        <authorList>
            <person name="Lian W.-H."/>
        </authorList>
    </citation>
    <scope>NUCLEOTIDE SEQUENCE [LARGE SCALE GENOMIC DNA]</scope>
    <source>
        <strain evidence="7 8">SYSU DXS3180</strain>
    </source>
</reference>
<keyword evidence="2 4" id="KW-0479">Metal-binding</keyword>
<keyword evidence="3 4" id="KW-0408">Iron</keyword>
<evidence type="ECO:0000256" key="1">
    <source>
        <dbReference type="ARBA" id="ARBA00022617"/>
    </source>
</evidence>
<evidence type="ECO:0000256" key="3">
    <source>
        <dbReference type="ARBA" id="ARBA00023004"/>
    </source>
</evidence>
<proteinExistence type="predicted"/>
<evidence type="ECO:0000256" key="4">
    <source>
        <dbReference type="PROSITE-ProRule" id="PRU00433"/>
    </source>
</evidence>
<evidence type="ECO:0000256" key="5">
    <source>
        <dbReference type="SAM" id="SignalP"/>
    </source>
</evidence>
<organism evidence="7 8">
    <name type="scientific">Danxiaibacter flavus</name>
    <dbReference type="NCBI Taxonomy" id="3049108"/>
    <lineage>
        <taxon>Bacteria</taxon>
        <taxon>Pseudomonadati</taxon>
        <taxon>Bacteroidota</taxon>
        <taxon>Chitinophagia</taxon>
        <taxon>Chitinophagales</taxon>
        <taxon>Chitinophagaceae</taxon>
        <taxon>Danxiaibacter</taxon>
    </lineage>
</organism>
<dbReference type="PANTHER" id="PTHR35008">
    <property type="entry name" value="BLL4482 PROTEIN-RELATED"/>
    <property type="match status" value="1"/>
</dbReference>
<comment type="caution">
    <text evidence="7">The sequence shown here is derived from an EMBL/GenBank/DDBJ whole genome shotgun (WGS) entry which is preliminary data.</text>
</comment>
<keyword evidence="8" id="KW-1185">Reference proteome</keyword>
<dbReference type="InterPro" id="IPR009056">
    <property type="entry name" value="Cyt_c-like_dom"/>
</dbReference>
<dbReference type="Gene3D" id="1.10.760.10">
    <property type="entry name" value="Cytochrome c-like domain"/>
    <property type="match status" value="1"/>
</dbReference>
<dbReference type="Pfam" id="PF00034">
    <property type="entry name" value="Cytochrom_C"/>
    <property type="match status" value="1"/>
</dbReference>
<feature type="signal peptide" evidence="5">
    <location>
        <begin position="1"/>
        <end position="20"/>
    </location>
</feature>
<dbReference type="InterPro" id="IPR051459">
    <property type="entry name" value="Cytochrome_c-type_DH"/>
</dbReference>
<dbReference type="PANTHER" id="PTHR35008:SF4">
    <property type="entry name" value="BLL4482 PROTEIN"/>
    <property type="match status" value="1"/>
</dbReference>
<evidence type="ECO:0000313" key="8">
    <source>
        <dbReference type="Proteomes" id="UP001560573"/>
    </source>
</evidence>
<feature type="domain" description="Cytochrome c" evidence="6">
    <location>
        <begin position="27"/>
        <end position="116"/>
    </location>
</feature>
<evidence type="ECO:0000259" key="6">
    <source>
        <dbReference type="PROSITE" id="PS51007"/>
    </source>
</evidence>
<keyword evidence="1 4" id="KW-0349">Heme</keyword>
<feature type="chain" id="PRO_5047144227" evidence="5">
    <location>
        <begin position="21"/>
        <end position="136"/>
    </location>
</feature>
<sequence length="136" mass="14681">MNKKLLLAAAGMFTVAGLFAQKTTAKKAAPKGKEIYTQYCLSCHQPDGDGVPNLNPPLINTSYVLGDKTKLITWVLKGTTEKVEIDGQTYSNNMPPQNFLTDEQLASVLTYIRSNFGNKASAISAADVKAVRATVK</sequence>
<keyword evidence="5" id="KW-0732">Signal</keyword>
<evidence type="ECO:0000256" key="2">
    <source>
        <dbReference type="ARBA" id="ARBA00022723"/>
    </source>
</evidence>
<dbReference type="PROSITE" id="PS51007">
    <property type="entry name" value="CYTC"/>
    <property type="match status" value="1"/>
</dbReference>
<dbReference type="SUPFAM" id="SSF46626">
    <property type="entry name" value="Cytochrome c"/>
    <property type="match status" value="1"/>
</dbReference>
<dbReference type="Proteomes" id="UP001560573">
    <property type="component" value="Unassembled WGS sequence"/>
</dbReference>
<dbReference type="InterPro" id="IPR036909">
    <property type="entry name" value="Cyt_c-like_dom_sf"/>
</dbReference>
<dbReference type="EMBL" id="JAULBC010000003">
    <property type="protein sequence ID" value="MEX6688038.1"/>
    <property type="molecule type" value="Genomic_DNA"/>
</dbReference>
<name>A0ABV3ZHQ6_9BACT</name>
<accession>A0ABV3ZHQ6</accession>
<dbReference type="RefSeq" id="WP_369329445.1">
    <property type="nucleotide sequence ID" value="NZ_JAULBC010000003.1"/>
</dbReference>